<dbReference type="AlphaFoldDB" id="A0A5E4Q3M3"/>
<accession>A0A5E4Q3M3</accession>
<dbReference type="Proteomes" id="UP000324832">
    <property type="component" value="Unassembled WGS sequence"/>
</dbReference>
<dbReference type="Gene3D" id="2.10.25.10">
    <property type="entry name" value="Laminin"/>
    <property type="match status" value="1"/>
</dbReference>
<protein>
    <recommendedName>
        <fullName evidence="2">EGF-like domain-containing protein</fullName>
    </recommendedName>
</protein>
<dbReference type="PROSITE" id="PS50026">
    <property type="entry name" value="EGF_3"/>
    <property type="match status" value="1"/>
</dbReference>
<evidence type="ECO:0000313" key="3">
    <source>
        <dbReference type="EMBL" id="VVC92298.1"/>
    </source>
</evidence>
<gene>
    <name evidence="3" type="ORF">LSINAPIS_LOCUS4782</name>
</gene>
<organism evidence="3 4">
    <name type="scientific">Leptidea sinapis</name>
    <dbReference type="NCBI Taxonomy" id="189913"/>
    <lineage>
        <taxon>Eukaryota</taxon>
        <taxon>Metazoa</taxon>
        <taxon>Ecdysozoa</taxon>
        <taxon>Arthropoda</taxon>
        <taxon>Hexapoda</taxon>
        <taxon>Insecta</taxon>
        <taxon>Pterygota</taxon>
        <taxon>Neoptera</taxon>
        <taxon>Endopterygota</taxon>
        <taxon>Lepidoptera</taxon>
        <taxon>Glossata</taxon>
        <taxon>Ditrysia</taxon>
        <taxon>Papilionoidea</taxon>
        <taxon>Pieridae</taxon>
        <taxon>Dismorphiinae</taxon>
        <taxon>Leptidea</taxon>
    </lineage>
</organism>
<comment type="caution">
    <text evidence="1">Lacks conserved residue(s) required for the propagation of feature annotation.</text>
</comment>
<dbReference type="EMBL" id="FZQP02001260">
    <property type="protein sequence ID" value="VVC92298.1"/>
    <property type="molecule type" value="Genomic_DNA"/>
</dbReference>
<dbReference type="SUPFAM" id="SSF57196">
    <property type="entry name" value="EGF/Laminin"/>
    <property type="match status" value="1"/>
</dbReference>
<dbReference type="InterPro" id="IPR000742">
    <property type="entry name" value="EGF"/>
</dbReference>
<reference evidence="3 4" key="1">
    <citation type="submission" date="2017-07" db="EMBL/GenBank/DDBJ databases">
        <authorList>
            <person name="Talla V."/>
            <person name="Backstrom N."/>
        </authorList>
    </citation>
    <scope>NUCLEOTIDE SEQUENCE [LARGE SCALE GENOMIC DNA]</scope>
</reference>
<keyword evidence="4" id="KW-1185">Reference proteome</keyword>
<feature type="domain" description="EGF-like" evidence="2">
    <location>
        <begin position="10"/>
        <end position="46"/>
    </location>
</feature>
<dbReference type="CDD" id="cd00054">
    <property type="entry name" value="EGF_CA"/>
    <property type="match status" value="1"/>
</dbReference>
<dbReference type="Pfam" id="PF00008">
    <property type="entry name" value="EGF"/>
    <property type="match status" value="1"/>
</dbReference>
<keyword evidence="1" id="KW-1015">Disulfide bond</keyword>
<evidence type="ECO:0000256" key="1">
    <source>
        <dbReference type="PROSITE-ProRule" id="PRU00076"/>
    </source>
</evidence>
<keyword evidence="1" id="KW-0245">EGF-like domain</keyword>
<dbReference type="PROSITE" id="PS00022">
    <property type="entry name" value="EGF_1"/>
    <property type="match status" value="1"/>
</dbReference>
<name>A0A5E4Q3M3_9NEOP</name>
<evidence type="ECO:0000313" key="4">
    <source>
        <dbReference type="Proteomes" id="UP000324832"/>
    </source>
</evidence>
<dbReference type="PROSITE" id="PS01186">
    <property type="entry name" value="EGF_2"/>
    <property type="match status" value="1"/>
</dbReference>
<evidence type="ECO:0000259" key="2">
    <source>
        <dbReference type="PROSITE" id="PS50026"/>
    </source>
</evidence>
<proteinExistence type="predicted"/>
<feature type="disulfide bond" evidence="1">
    <location>
        <begin position="36"/>
        <end position="45"/>
    </location>
</feature>
<sequence length="72" mass="7128">MPIQTSTTLAEDPCASQPCGGGGRCVAGAGWWACECGAGWAGPDCAAPLCEPPCPPPAACTAARRCECPPPP</sequence>